<organism evidence="2 3">
    <name type="scientific">Dulcicalothrix desertica PCC 7102</name>
    <dbReference type="NCBI Taxonomy" id="232991"/>
    <lineage>
        <taxon>Bacteria</taxon>
        <taxon>Bacillati</taxon>
        <taxon>Cyanobacteriota</taxon>
        <taxon>Cyanophyceae</taxon>
        <taxon>Nostocales</taxon>
        <taxon>Calotrichaceae</taxon>
        <taxon>Dulcicalothrix</taxon>
    </lineage>
</organism>
<reference evidence="2" key="2">
    <citation type="journal article" date="2019" name="Genome Biol. Evol.">
        <title>Day and night: Metabolic profiles and evolutionary relationships of six axenic non-marine cyanobacteria.</title>
        <authorList>
            <person name="Will S.E."/>
            <person name="Henke P."/>
            <person name="Boedeker C."/>
            <person name="Huang S."/>
            <person name="Brinkmann H."/>
            <person name="Rohde M."/>
            <person name="Jarek M."/>
            <person name="Friedl T."/>
            <person name="Seufert S."/>
            <person name="Schumacher M."/>
            <person name="Overmann J."/>
            <person name="Neumann-Schaal M."/>
            <person name="Petersen J."/>
        </authorList>
    </citation>
    <scope>NUCLEOTIDE SEQUENCE [LARGE SCALE GENOMIC DNA]</scope>
    <source>
        <strain evidence="2">PCC 7102</strain>
    </source>
</reference>
<dbReference type="Proteomes" id="UP000271624">
    <property type="component" value="Unassembled WGS sequence"/>
</dbReference>
<dbReference type="OrthoDB" id="9955988at2"/>
<dbReference type="AlphaFoldDB" id="A0A433VG17"/>
<protein>
    <submittedName>
        <fullName evidence="2">Uncharacterized protein</fullName>
    </submittedName>
</protein>
<proteinExistence type="predicted"/>
<evidence type="ECO:0000313" key="2">
    <source>
        <dbReference type="EMBL" id="RUT05033.1"/>
    </source>
</evidence>
<reference evidence="2" key="1">
    <citation type="submission" date="2018-12" db="EMBL/GenBank/DDBJ databases">
        <authorList>
            <person name="Will S."/>
            <person name="Neumann-Schaal M."/>
            <person name="Henke P."/>
        </authorList>
    </citation>
    <scope>NUCLEOTIDE SEQUENCE</scope>
    <source>
        <strain evidence="2">PCC 7102</strain>
    </source>
</reference>
<keyword evidence="3" id="KW-1185">Reference proteome</keyword>
<evidence type="ECO:0000313" key="3">
    <source>
        <dbReference type="Proteomes" id="UP000271624"/>
    </source>
</evidence>
<keyword evidence="1" id="KW-0472">Membrane</keyword>
<feature type="transmembrane region" description="Helical" evidence="1">
    <location>
        <begin position="55"/>
        <end position="75"/>
    </location>
</feature>
<keyword evidence="1" id="KW-1133">Transmembrane helix</keyword>
<dbReference type="EMBL" id="RSCL01000009">
    <property type="protein sequence ID" value="RUT05033.1"/>
    <property type="molecule type" value="Genomic_DNA"/>
</dbReference>
<comment type="caution">
    <text evidence="2">The sequence shown here is derived from an EMBL/GenBank/DDBJ whole genome shotgun (WGS) entry which is preliminary data.</text>
</comment>
<accession>A0A433VG17</accession>
<evidence type="ECO:0000256" key="1">
    <source>
        <dbReference type="SAM" id="Phobius"/>
    </source>
</evidence>
<keyword evidence="1" id="KW-0812">Transmembrane</keyword>
<feature type="transmembrane region" description="Helical" evidence="1">
    <location>
        <begin position="14"/>
        <end position="35"/>
    </location>
</feature>
<sequence>MHLPTLTPISDEDFYLNLILLYLMISQNITVGTSISAPATSDVVIPQVPQAPIPAGYITEISLLVTAVTPLILGLRKKDKDKNDDKEDDDKSN</sequence>
<name>A0A433VG17_9CYAN</name>
<gene>
    <name evidence="2" type="ORF">DSM106972_038540</name>
</gene>